<dbReference type="PROSITE" id="PS00198">
    <property type="entry name" value="4FE4S_FER_1"/>
    <property type="match status" value="1"/>
</dbReference>
<accession>D1YZW6</accession>
<dbReference type="InterPro" id="IPR052911">
    <property type="entry name" value="Corrinoid_activation_enz"/>
</dbReference>
<dbReference type="KEGG" id="mpd:MCP_1916"/>
<gene>
    <name evidence="2" type="ordered locus">MCP_1916</name>
</gene>
<keyword evidence="3" id="KW-1185">Reference proteome</keyword>
<dbReference type="Pfam" id="PF13237">
    <property type="entry name" value="Fer4_10"/>
    <property type="match status" value="1"/>
</dbReference>
<evidence type="ECO:0000313" key="2">
    <source>
        <dbReference type="EMBL" id="BAI61988.1"/>
    </source>
</evidence>
<dbReference type="SUPFAM" id="SSF54862">
    <property type="entry name" value="4Fe-4S ferredoxins"/>
    <property type="match status" value="1"/>
</dbReference>
<dbReference type="Gene3D" id="3.30.70.20">
    <property type="match status" value="1"/>
</dbReference>
<dbReference type="PANTHER" id="PTHR42895">
    <property type="entry name" value="IRON-SULFUR CLUSTER-BINDING PROTEIN-RELATED"/>
    <property type="match status" value="1"/>
</dbReference>
<dbReference type="AlphaFoldDB" id="D1YZW6"/>
<dbReference type="RefSeq" id="WP_012900665.1">
    <property type="nucleotide sequence ID" value="NC_013665.1"/>
</dbReference>
<organism evidence="2 3">
    <name type="scientific">Methanocella paludicola (strain DSM 17711 / JCM 13418 / NBRC 101707 / SANAE)</name>
    <dbReference type="NCBI Taxonomy" id="304371"/>
    <lineage>
        <taxon>Archaea</taxon>
        <taxon>Methanobacteriati</taxon>
        <taxon>Methanobacteriota</taxon>
        <taxon>Stenosarchaea group</taxon>
        <taxon>Methanomicrobia</taxon>
        <taxon>Methanocellales</taxon>
        <taxon>Methanocellaceae</taxon>
        <taxon>Methanocella</taxon>
    </lineage>
</organism>
<evidence type="ECO:0000259" key="1">
    <source>
        <dbReference type="PROSITE" id="PS51379"/>
    </source>
</evidence>
<reference evidence="3" key="3">
    <citation type="journal article" date="2011" name="PLoS ONE">
        <title>Genome sequence of a mesophilic hydrogenotrophic methanogen Methanocella paludicola, the first cultivated representative of the order Methanocellales.</title>
        <authorList>
            <person name="Sakai S."/>
            <person name="Takaki Y."/>
            <person name="Shimamura S."/>
            <person name="Sekine M."/>
            <person name="Tajima T."/>
            <person name="Kosugi H."/>
            <person name="Ichikawa N."/>
            <person name="Tasumi E."/>
            <person name="Hiraki A.T."/>
            <person name="Shimizu A."/>
            <person name="Kato Y."/>
            <person name="Nishiko R."/>
            <person name="Mori K."/>
            <person name="Fujita N."/>
            <person name="Imachi H."/>
            <person name="Takai K."/>
        </authorList>
    </citation>
    <scope>NUCLEOTIDE SEQUENCE [LARGE SCALE GENOMIC DNA]</scope>
    <source>
        <strain evidence="3">DSM 17711 / JCM 13418 / NBRC 101707 / SANAE</strain>
    </source>
</reference>
<dbReference type="OrthoDB" id="15347at2157"/>
<dbReference type="InterPro" id="IPR017900">
    <property type="entry name" value="4Fe4S_Fe_S_CS"/>
</dbReference>
<dbReference type="InParanoid" id="D1YZW6"/>
<feature type="domain" description="4Fe-4S ferredoxin-type" evidence="1">
    <location>
        <begin position="4"/>
        <end position="33"/>
    </location>
</feature>
<protein>
    <submittedName>
        <fullName evidence="2">4Fe-4S ferredoxin, iron-sulfur binding protein</fullName>
    </submittedName>
</protein>
<dbReference type="eggNOG" id="arCOG00296">
    <property type="taxonomic scope" value="Archaea"/>
</dbReference>
<reference evidence="2 3" key="1">
    <citation type="journal article" date="2007" name="Appl. Environ. Microbiol.">
        <title>Isolation of key methanogens for global methane emission from rice paddy fields: a novel isolate affiliated with the clone cluster rice cluster I.</title>
        <authorList>
            <person name="Sakai S."/>
            <person name="Imachi H."/>
            <person name="Sekiguchi Y."/>
            <person name="Ohashi A."/>
            <person name="Harada H."/>
            <person name="Kamagata Y."/>
        </authorList>
    </citation>
    <scope>NUCLEOTIDE SEQUENCE [LARGE SCALE GENOMIC DNA]</scope>
    <source>
        <strain evidence="3">DSM 17711 / JCM 13418 / NBRC 101707 / SANAE</strain>
    </source>
</reference>
<dbReference type="InterPro" id="IPR017896">
    <property type="entry name" value="4Fe4S_Fe-S-bd"/>
</dbReference>
<dbReference type="GeneID" id="8682776"/>
<dbReference type="PANTHER" id="PTHR42895:SF1">
    <property type="entry name" value="IRON-SULFUR CLUSTER PROTEIN"/>
    <property type="match status" value="1"/>
</dbReference>
<dbReference type="Proteomes" id="UP000001882">
    <property type="component" value="Chromosome"/>
</dbReference>
<reference evidence="2 3" key="2">
    <citation type="journal article" date="2008" name="Int. J. Syst. Evol. Microbiol.">
        <title>Methanocella paludicola gen. nov., sp. nov., a methane-producing archaeon, the first isolate of the lineage 'Rice Cluster I', and proposal of the new archaeal order Methanocellales ord. nov.</title>
        <authorList>
            <person name="Sakai S."/>
            <person name="Imachi H."/>
            <person name="Hanada S."/>
            <person name="Ohashi A."/>
            <person name="Harada H."/>
            <person name="Kamagata Y."/>
        </authorList>
    </citation>
    <scope>NUCLEOTIDE SEQUENCE [LARGE SCALE GENOMIC DNA]</scope>
    <source>
        <strain evidence="3">DSM 17711 / JCM 13418 / NBRC 101707 / SANAE</strain>
    </source>
</reference>
<dbReference type="PATRIC" id="fig|304371.9.peg.1958"/>
<dbReference type="EMBL" id="AP011532">
    <property type="protein sequence ID" value="BAI61988.1"/>
    <property type="molecule type" value="Genomic_DNA"/>
</dbReference>
<name>D1YZW6_METPS</name>
<sequence length="274" mass="29935">MKRKIISIDNEKCTGCGECIPDCPEGAIQLIEGKARLISDLFCDGLGACIGTCPQGAICVIEREAEPYDEKKVMENIVKQGMPVIKAHLEHLKGHGQTDLYDQAVEYLKELKIPVPGSMHGGHPNFGACPGSAVRSIPRKLTTPGPKPSGNSGSELRQWPIQLKLLNPAASYFDNADLLITADCVPFAYAEFHEEFVRGRIVIIFCPKLDSDIDGYVEKLADIFSSHTIKSILVAHMEVPCCSGVRYVVDRALEKSAKNIPVSEKTITIQGEVE</sequence>
<dbReference type="GO" id="GO:0016491">
    <property type="term" value="F:oxidoreductase activity"/>
    <property type="evidence" value="ECO:0007669"/>
    <property type="project" value="UniProtKB-ARBA"/>
</dbReference>
<evidence type="ECO:0000313" key="3">
    <source>
        <dbReference type="Proteomes" id="UP000001882"/>
    </source>
</evidence>
<dbReference type="STRING" id="304371.MCP_1916"/>
<feature type="domain" description="4Fe-4S ferredoxin-type" evidence="1">
    <location>
        <begin position="34"/>
        <end position="63"/>
    </location>
</feature>
<dbReference type="PROSITE" id="PS51379">
    <property type="entry name" value="4FE4S_FER_2"/>
    <property type="match status" value="2"/>
</dbReference>
<proteinExistence type="predicted"/>